<proteinExistence type="predicted"/>
<accession>A0A8D8G6Y0</accession>
<evidence type="ECO:0000313" key="1">
    <source>
        <dbReference type="EMBL" id="CAG6496725.1"/>
    </source>
</evidence>
<reference evidence="1" key="1">
    <citation type="submission" date="2021-05" db="EMBL/GenBank/DDBJ databases">
        <authorList>
            <person name="Alioto T."/>
            <person name="Alioto T."/>
            <person name="Gomez Garrido J."/>
        </authorList>
    </citation>
    <scope>NUCLEOTIDE SEQUENCE</scope>
</reference>
<sequence>MLSIERDRPSPGDFSRFVVSKTSPVFSTTTGAYPGCSSAIVDDSGAMFLAFSHSNSRRVNFREMPSNLMNPLVVCTTSSFLGASVLTSAFSFDRPASPVVLCSSTGLGFLAIAPVALFSCRLTDEASLTCEDWVLYGGALLPALICFHSESFFWNSSGKSLAFGNCVSPCPSSLICPVFHSCQSVTGFFFGSVSESLDALVDGSFFGCGGWCLIRHSSSFFLKSGERFSSPINGCCSRFGLVGASSLSSWFTRRNIGLLLSSSVAGRIRSHSCCFASNSRCSFFCSSM</sequence>
<dbReference type="EMBL" id="HBUE01131722">
    <property type="protein sequence ID" value="CAG6496725.1"/>
    <property type="molecule type" value="Transcribed_RNA"/>
</dbReference>
<protein>
    <submittedName>
        <fullName evidence="1">(northern house mosquito) hypothetical protein</fullName>
    </submittedName>
</protein>
<name>A0A8D8G6Y0_CULPI</name>
<organism evidence="1">
    <name type="scientific">Culex pipiens</name>
    <name type="common">House mosquito</name>
    <dbReference type="NCBI Taxonomy" id="7175"/>
    <lineage>
        <taxon>Eukaryota</taxon>
        <taxon>Metazoa</taxon>
        <taxon>Ecdysozoa</taxon>
        <taxon>Arthropoda</taxon>
        <taxon>Hexapoda</taxon>
        <taxon>Insecta</taxon>
        <taxon>Pterygota</taxon>
        <taxon>Neoptera</taxon>
        <taxon>Endopterygota</taxon>
        <taxon>Diptera</taxon>
        <taxon>Nematocera</taxon>
        <taxon>Culicoidea</taxon>
        <taxon>Culicidae</taxon>
        <taxon>Culicinae</taxon>
        <taxon>Culicini</taxon>
        <taxon>Culex</taxon>
        <taxon>Culex</taxon>
    </lineage>
</organism>
<dbReference type="AlphaFoldDB" id="A0A8D8G6Y0"/>